<dbReference type="RefSeq" id="WP_141443932.1">
    <property type="nucleotide sequence ID" value="NZ_CP038231.1"/>
</dbReference>
<keyword evidence="2" id="KW-1133">Transmembrane helix</keyword>
<keyword evidence="4" id="KW-1185">Reference proteome</keyword>
<feature type="compositionally biased region" description="Pro residues" evidence="1">
    <location>
        <begin position="8"/>
        <end position="27"/>
    </location>
</feature>
<reference evidence="3 4" key="1">
    <citation type="submission" date="2019-03" db="EMBL/GenBank/DDBJ databases">
        <title>The complete genome sequence of Swingsia_sp. F3b2 LMG30590(T).</title>
        <authorList>
            <person name="Chua K.-O."/>
            <person name="Chan K.-G."/>
            <person name="See-Too W.-S."/>
        </authorList>
    </citation>
    <scope>NUCLEOTIDE SEQUENCE [LARGE SCALE GENOMIC DNA]</scope>
    <source>
        <strain evidence="3 4">F3b2</strain>
    </source>
</reference>
<dbReference type="KEGG" id="swf:E3E12_08545"/>
<sequence>MALDNLPNTPPTDPPPPTEGLQPPQPDEPWFEQKKGSYGSSWPVTWQGWLVIAALVLALMLSMELFRGWVRLGALLACVLVFGGVTWFKTTSKGNAP</sequence>
<evidence type="ECO:0000256" key="2">
    <source>
        <dbReference type="SAM" id="Phobius"/>
    </source>
</evidence>
<keyword evidence="2" id="KW-0812">Transmembrane</keyword>
<dbReference type="OrthoDB" id="7862423at2"/>
<feature type="transmembrane region" description="Helical" evidence="2">
    <location>
        <begin position="69"/>
        <end position="88"/>
    </location>
</feature>
<evidence type="ECO:0000313" key="4">
    <source>
        <dbReference type="Proteomes" id="UP000318709"/>
    </source>
</evidence>
<proteinExistence type="predicted"/>
<feature type="transmembrane region" description="Helical" evidence="2">
    <location>
        <begin position="44"/>
        <end position="62"/>
    </location>
</feature>
<feature type="region of interest" description="Disordered" evidence="1">
    <location>
        <begin position="1"/>
        <end position="40"/>
    </location>
</feature>
<evidence type="ECO:0000313" key="3">
    <source>
        <dbReference type="EMBL" id="QDH14228.1"/>
    </source>
</evidence>
<gene>
    <name evidence="3" type="ORF">E3E12_08545</name>
</gene>
<dbReference type="AlphaFoldDB" id="A0A4Y6UCE0"/>
<evidence type="ECO:0000256" key="1">
    <source>
        <dbReference type="SAM" id="MobiDB-lite"/>
    </source>
</evidence>
<dbReference type="Proteomes" id="UP000318709">
    <property type="component" value="Chromosome"/>
</dbReference>
<organism evidence="3 4">
    <name type="scientific">Formicincola oecophyllae</name>
    <dbReference type="NCBI Taxonomy" id="2558361"/>
    <lineage>
        <taxon>Bacteria</taxon>
        <taxon>Pseudomonadati</taxon>
        <taxon>Pseudomonadota</taxon>
        <taxon>Alphaproteobacteria</taxon>
        <taxon>Acetobacterales</taxon>
        <taxon>Acetobacteraceae</taxon>
        <taxon>Formicincola</taxon>
    </lineage>
</organism>
<dbReference type="EMBL" id="CP038231">
    <property type="protein sequence ID" value="QDH14228.1"/>
    <property type="molecule type" value="Genomic_DNA"/>
</dbReference>
<accession>A0A4Y6UCE0</accession>
<keyword evidence="2" id="KW-0472">Membrane</keyword>
<protein>
    <submittedName>
        <fullName evidence="3">Uncharacterized protein</fullName>
    </submittedName>
</protein>
<name>A0A4Y6UCE0_9PROT</name>